<evidence type="ECO:0000256" key="3">
    <source>
        <dbReference type="ARBA" id="ARBA00022679"/>
    </source>
</evidence>
<keyword evidence="5 6" id="KW-0067">ATP-binding</keyword>
<dbReference type="EC" id="2.5.1.17" evidence="6"/>
<dbReference type="InterPro" id="IPR036451">
    <property type="entry name" value="CblAdoTrfase-like_sf"/>
</dbReference>
<keyword evidence="3 6" id="KW-0808">Transferase</keyword>
<dbReference type="Pfam" id="PF01923">
    <property type="entry name" value="Cob_adeno_trans"/>
    <property type="match status" value="1"/>
</dbReference>
<dbReference type="UniPathway" id="UPA00148">
    <property type="reaction ID" value="UER00233"/>
</dbReference>
<dbReference type="SUPFAM" id="SSF89028">
    <property type="entry name" value="Cobalamin adenosyltransferase-like"/>
    <property type="match status" value="1"/>
</dbReference>
<accession>A0A7V5PRA3</accession>
<dbReference type="GO" id="GO:0009236">
    <property type="term" value="P:cobalamin biosynthetic process"/>
    <property type="evidence" value="ECO:0007669"/>
    <property type="project" value="UniProtKB-UniRule"/>
</dbReference>
<comment type="similarity">
    <text evidence="1 6">Belongs to the Cob(I)alamin adenosyltransferase family.</text>
</comment>
<evidence type="ECO:0000259" key="7">
    <source>
        <dbReference type="Pfam" id="PF01923"/>
    </source>
</evidence>
<dbReference type="InterPro" id="IPR029499">
    <property type="entry name" value="PduO-typ"/>
</dbReference>
<evidence type="ECO:0000256" key="4">
    <source>
        <dbReference type="ARBA" id="ARBA00022741"/>
    </source>
</evidence>
<dbReference type="Gene3D" id="1.20.1200.10">
    <property type="entry name" value="Cobalamin adenosyltransferase-like"/>
    <property type="match status" value="1"/>
</dbReference>
<dbReference type="GO" id="GO:0005524">
    <property type="term" value="F:ATP binding"/>
    <property type="evidence" value="ECO:0007669"/>
    <property type="project" value="UniProtKB-UniRule"/>
</dbReference>
<dbReference type="InterPro" id="IPR016030">
    <property type="entry name" value="CblAdoTrfase-like"/>
</dbReference>
<comment type="caution">
    <text evidence="8">The sequence shown here is derived from an EMBL/GenBank/DDBJ whole genome shotgun (WGS) entry which is preliminary data.</text>
</comment>
<dbReference type="PANTHER" id="PTHR12213:SF0">
    <property type="entry name" value="CORRINOID ADENOSYLTRANSFERASE MMAB"/>
    <property type="match status" value="1"/>
</dbReference>
<comment type="catalytic activity">
    <reaction evidence="6">
        <text>2 cob(II)alamin + reduced [electron-transfer flavoprotein] + 2 ATP = 2 adenosylcob(III)alamin + 2 triphosphate + oxidized [electron-transfer flavoprotein] + 3 H(+)</text>
        <dbReference type="Rhea" id="RHEA:28671"/>
        <dbReference type="Rhea" id="RHEA-COMP:10685"/>
        <dbReference type="Rhea" id="RHEA-COMP:10686"/>
        <dbReference type="ChEBI" id="CHEBI:15378"/>
        <dbReference type="ChEBI" id="CHEBI:16304"/>
        <dbReference type="ChEBI" id="CHEBI:18036"/>
        <dbReference type="ChEBI" id="CHEBI:18408"/>
        <dbReference type="ChEBI" id="CHEBI:30616"/>
        <dbReference type="ChEBI" id="CHEBI:57692"/>
        <dbReference type="ChEBI" id="CHEBI:58307"/>
        <dbReference type="EC" id="2.5.1.17"/>
    </reaction>
</comment>
<evidence type="ECO:0000256" key="5">
    <source>
        <dbReference type="ARBA" id="ARBA00022840"/>
    </source>
</evidence>
<name>A0A7V5PRA3_CALAY</name>
<proteinExistence type="inferred from homology"/>
<dbReference type="PANTHER" id="PTHR12213">
    <property type="entry name" value="CORRINOID ADENOSYLTRANSFERASE"/>
    <property type="match status" value="1"/>
</dbReference>
<evidence type="ECO:0000256" key="1">
    <source>
        <dbReference type="ARBA" id="ARBA00007487"/>
    </source>
</evidence>
<evidence type="ECO:0000256" key="2">
    <source>
        <dbReference type="ARBA" id="ARBA00011233"/>
    </source>
</evidence>
<evidence type="ECO:0000313" key="8">
    <source>
        <dbReference type="EMBL" id="HHJ53432.1"/>
    </source>
</evidence>
<gene>
    <name evidence="8" type="ORF">ENJ89_09580</name>
</gene>
<dbReference type="EMBL" id="DROD01000608">
    <property type="protein sequence ID" value="HHJ53432.1"/>
    <property type="molecule type" value="Genomic_DNA"/>
</dbReference>
<sequence length="183" mass="20463">MKIYTGFGDQGKTSLFGGKVVSKNDPRVNLYGTLDELNSFLGLVIAKSANKAVNETLEIIQNELFVLSTHIAAGDSKSTAGLKDKISKEHIRSMEQTIDRFNEQLPELKQFILPGGNEAAAVAHIARTVCRRAERLWVELNEREELPAEQGVYLNRLSDLLFVIARYLNLSLGGKETFWRGLR</sequence>
<dbReference type="FunFam" id="1.20.1200.10:FF:000001">
    <property type="entry name" value="Cob(I)yrinic acid a,c-diamide adenosyltransferase"/>
    <property type="match status" value="1"/>
</dbReference>
<feature type="domain" description="Cobalamin adenosyltransferase-like" evidence="7">
    <location>
        <begin position="3"/>
        <end position="168"/>
    </location>
</feature>
<dbReference type="Proteomes" id="UP000886124">
    <property type="component" value="Unassembled WGS sequence"/>
</dbReference>
<keyword evidence="6" id="KW-0169">Cobalamin biosynthesis</keyword>
<organism evidence="8">
    <name type="scientific">Caldithrix abyssi</name>
    <dbReference type="NCBI Taxonomy" id="187145"/>
    <lineage>
        <taxon>Bacteria</taxon>
        <taxon>Pseudomonadati</taxon>
        <taxon>Calditrichota</taxon>
        <taxon>Calditrichia</taxon>
        <taxon>Calditrichales</taxon>
        <taxon>Calditrichaceae</taxon>
        <taxon>Caldithrix</taxon>
    </lineage>
</organism>
<comment type="pathway">
    <text evidence="6">Cofactor biosynthesis; adenosylcobalamin biosynthesis; adenosylcobalamin from cob(II)yrinate a,c-diamide: step 2/7.</text>
</comment>
<keyword evidence="4 6" id="KW-0547">Nucleotide-binding</keyword>
<protein>
    <recommendedName>
        <fullName evidence="6">Corrinoid adenosyltransferase</fullName>
        <ecNumber evidence="6">2.5.1.17</ecNumber>
    </recommendedName>
    <alternativeName>
        <fullName evidence="6">Cob(II)alamin adenosyltransferase</fullName>
    </alternativeName>
    <alternativeName>
        <fullName evidence="6">Cob(II)yrinic acid a,c-diamide adenosyltransferase</fullName>
    </alternativeName>
    <alternativeName>
        <fullName evidence="6">Cobinamide/cobalamin adenosyltransferase</fullName>
    </alternativeName>
</protein>
<evidence type="ECO:0000256" key="6">
    <source>
        <dbReference type="RuleBase" id="RU366026"/>
    </source>
</evidence>
<dbReference type="AlphaFoldDB" id="A0A7V5PRA3"/>
<comment type="subunit">
    <text evidence="2">Homotrimer.</text>
</comment>
<dbReference type="NCBIfam" id="TIGR00636">
    <property type="entry name" value="PduO_Nterm"/>
    <property type="match status" value="1"/>
</dbReference>
<reference evidence="8" key="1">
    <citation type="journal article" date="2020" name="mSystems">
        <title>Genome- and Community-Level Interaction Insights into Carbon Utilization and Element Cycling Functions of Hydrothermarchaeota in Hydrothermal Sediment.</title>
        <authorList>
            <person name="Zhou Z."/>
            <person name="Liu Y."/>
            <person name="Xu W."/>
            <person name="Pan J."/>
            <person name="Luo Z.H."/>
            <person name="Li M."/>
        </authorList>
    </citation>
    <scope>NUCLEOTIDE SEQUENCE [LARGE SCALE GENOMIC DNA]</scope>
    <source>
        <strain evidence="8">HyVt-527</strain>
    </source>
</reference>
<dbReference type="GO" id="GO:0008817">
    <property type="term" value="F:corrinoid adenosyltransferase activity"/>
    <property type="evidence" value="ECO:0007669"/>
    <property type="project" value="UniProtKB-UniRule"/>
</dbReference>
<comment type="catalytic activity">
    <reaction evidence="6">
        <text>2 cob(II)yrinate a,c diamide + reduced [electron-transfer flavoprotein] + 2 ATP = 2 adenosylcob(III)yrinate a,c-diamide + 2 triphosphate + oxidized [electron-transfer flavoprotein] + 3 H(+)</text>
        <dbReference type="Rhea" id="RHEA:11528"/>
        <dbReference type="Rhea" id="RHEA-COMP:10685"/>
        <dbReference type="Rhea" id="RHEA-COMP:10686"/>
        <dbReference type="ChEBI" id="CHEBI:15378"/>
        <dbReference type="ChEBI" id="CHEBI:18036"/>
        <dbReference type="ChEBI" id="CHEBI:30616"/>
        <dbReference type="ChEBI" id="CHEBI:57692"/>
        <dbReference type="ChEBI" id="CHEBI:58307"/>
        <dbReference type="ChEBI" id="CHEBI:58503"/>
        <dbReference type="ChEBI" id="CHEBI:58537"/>
        <dbReference type="EC" id="2.5.1.17"/>
    </reaction>
</comment>